<keyword evidence="9" id="KW-1185">Reference proteome</keyword>
<accession>A0A0S4KPW6</accession>
<organism evidence="8 9">
    <name type="scientific">Candidatus Nitrospira inopinata</name>
    <dbReference type="NCBI Taxonomy" id="1715989"/>
    <lineage>
        <taxon>Bacteria</taxon>
        <taxon>Pseudomonadati</taxon>
        <taxon>Nitrospirota</taxon>
        <taxon>Nitrospiria</taxon>
        <taxon>Nitrospirales</taxon>
        <taxon>Nitrospiraceae</taxon>
        <taxon>Nitrospira</taxon>
    </lineage>
</organism>
<dbReference type="NCBIfam" id="TIGR01409">
    <property type="entry name" value="TAT_signal_seq"/>
    <property type="match status" value="1"/>
</dbReference>
<evidence type="ECO:0000256" key="1">
    <source>
        <dbReference type="ARBA" id="ARBA00004814"/>
    </source>
</evidence>
<evidence type="ECO:0000313" key="8">
    <source>
        <dbReference type="EMBL" id="CUQ65807.1"/>
    </source>
</evidence>
<dbReference type="PROSITE" id="PS51318">
    <property type="entry name" value="TAT"/>
    <property type="match status" value="1"/>
</dbReference>
<dbReference type="AlphaFoldDB" id="A0A0S4KPW6"/>
<evidence type="ECO:0000259" key="7">
    <source>
        <dbReference type="Pfam" id="PF01593"/>
    </source>
</evidence>
<gene>
    <name evidence="8" type="ORF">NITINOP_0832</name>
</gene>
<comment type="similarity">
    <text evidence="2">Belongs to the tryptophan 2-monooxygenase family.</text>
</comment>
<dbReference type="OrthoDB" id="25353at2"/>
<keyword evidence="5" id="KW-0073">Auxin biosynthesis</keyword>
<dbReference type="STRING" id="1715989.NITINOP_0832"/>
<dbReference type="Gene3D" id="3.90.660.10">
    <property type="match status" value="1"/>
</dbReference>
<dbReference type="GO" id="GO:0050361">
    <property type="term" value="F:tryptophan 2-monooxygenase activity"/>
    <property type="evidence" value="ECO:0007669"/>
    <property type="project" value="UniProtKB-EC"/>
</dbReference>
<evidence type="ECO:0000256" key="5">
    <source>
        <dbReference type="ARBA" id="ARBA00023070"/>
    </source>
</evidence>
<proteinExistence type="inferred from homology"/>
<dbReference type="PRINTS" id="PR00419">
    <property type="entry name" value="ADXRDTASE"/>
</dbReference>
<dbReference type="SUPFAM" id="SSF51905">
    <property type="entry name" value="FAD/NAD(P)-binding domain"/>
    <property type="match status" value="1"/>
</dbReference>
<dbReference type="InterPro" id="IPR019546">
    <property type="entry name" value="TAT_signal_bac_arc"/>
</dbReference>
<dbReference type="Gene3D" id="1.10.405.10">
    <property type="entry name" value="Guanine Nucleotide Dissociation Inhibitor, domain 1"/>
    <property type="match status" value="1"/>
</dbReference>
<dbReference type="KEGG" id="nio:NITINOP_0832"/>
<comment type="catalytic activity">
    <reaction evidence="6">
        <text>L-tryptophan + O2 = indole-3-acetamide + CO2 + H2O</text>
        <dbReference type="Rhea" id="RHEA:16165"/>
        <dbReference type="ChEBI" id="CHEBI:15377"/>
        <dbReference type="ChEBI" id="CHEBI:15379"/>
        <dbReference type="ChEBI" id="CHEBI:16031"/>
        <dbReference type="ChEBI" id="CHEBI:16526"/>
        <dbReference type="ChEBI" id="CHEBI:57912"/>
        <dbReference type="EC" id="1.13.12.3"/>
    </reaction>
</comment>
<dbReference type="EMBL" id="LN885086">
    <property type="protein sequence ID" value="CUQ65807.1"/>
    <property type="molecule type" value="Genomic_DNA"/>
</dbReference>
<dbReference type="InterPro" id="IPR050281">
    <property type="entry name" value="Flavin_monoamine_oxidase"/>
</dbReference>
<evidence type="ECO:0000313" key="9">
    <source>
        <dbReference type="Proteomes" id="UP000066284"/>
    </source>
</evidence>
<sequence length="550" mass="59791">MARTVSFRLFSRLMAAALLADRQRCSAGEAIGLLNNEVTKASGSADTTRREFLKGAMATGATLALGSLTGFPLRAEAKPLASSLSVGIVGAGLAGLACADRLKTAGISASIYEAAGRAGGRCWSLRGFFPGQVAERGGELIDTLHTTMLGYARRFGLVLEDLKNERGETCYFFLGQRRSEAEIVSEFRDFVPVMRRDLNRLSKEVTALSHTEADVILDRTSLLAYLEGQNSSSVPAGSLAKTAIVAAYEAEYGLAAAEQSCLNFLLFMHPDRRSEFTPFGVFSDERYHLVDGNDRIVEALTRELDGQFTYGTRLVRVRRAGDGRIELTLLSGSRAIVRTHDVVVLAIPFTVLREVELDENLAIPPRRLTAIRTLGYGTNAKMMVGFSARPWRTLGSSGTSYADLAHVQTTWETNPSRGTDTRGILTDYSSGPRGANLIPSDVHTEARRFLNDLELVFPGVLSAATLSQGRYLAHLEHWPSHPLVQGSYTCYKPGQFTTIAGLEGISVNNLFFAGEHTNSFYEWQGFMEGAARSGLAVAQAIAALAKKRRI</sequence>
<dbReference type="Proteomes" id="UP000066284">
    <property type="component" value="Chromosome 1"/>
</dbReference>
<dbReference type="Pfam" id="PF01593">
    <property type="entry name" value="Amino_oxidase"/>
    <property type="match status" value="1"/>
</dbReference>
<dbReference type="GO" id="GO:0009851">
    <property type="term" value="P:auxin biosynthetic process"/>
    <property type="evidence" value="ECO:0007669"/>
    <property type="project" value="UniProtKB-KW"/>
</dbReference>
<dbReference type="PANTHER" id="PTHR10742:SF410">
    <property type="entry name" value="LYSINE-SPECIFIC HISTONE DEMETHYLASE 2"/>
    <property type="match status" value="1"/>
</dbReference>
<evidence type="ECO:0000256" key="6">
    <source>
        <dbReference type="ARBA" id="ARBA00047321"/>
    </source>
</evidence>
<evidence type="ECO:0000256" key="4">
    <source>
        <dbReference type="ARBA" id="ARBA00017871"/>
    </source>
</evidence>
<reference evidence="9" key="1">
    <citation type="submission" date="2015-09" db="EMBL/GenBank/DDBJ databases">
        <authorList>
            <person name="Daims H."/>
        </authorList>
    </citation>
    <scope>NUCLEOTIDE SEQUENCE [LARGE SCALE GENOMIC DNA]</scope>
</reference>
<evidence type="ECO:0000256" key="3">
    <source>
        <dbReference type="ARBA" id="ARBA00012535"/>
    </source>
</evidence>
<dbReference type="PANTHER" id="PTHR10742">
    <property type="entry name" value="FLAVIN MONOAMINE OXIDASE"/>
    <property type="match status" value="1"/>
</dbReference>
<dbReference type="EC" id="1.13.12.3" evidence="3"/>
<protein>
    <recommendedName>
        <fullName evidence="4">Tryptophan 2-monooxygenase</fullName>
        <ecNumber evidence="3">1.13.12.3</ecNumber>
    </recommendedName>
</protein>
<dbReference type="InterPro" id="IPR006311">
    <property type="entry name" value="TAT_signal"/>
</dbReference>
<feature type="domain" description="Amine oxidase" evidence="7">
    <location>
        <begin position="93"/>
        <end position="541"/>
    </location>
</feature>
<dbReference type="Gene3D" id="3.50.50.60">
    <property type="entry name" value="FAD/NAD(P)-binding domain"/>
    <property type="match status" value="1"/>
</dbReference>
<dbReference type="InterPro" id="IPR002937">
    <property type="entry name" value="Amino_oxidase"/>
</dbReference>
<comment type="pathway">
    <text evidence="1">Plant hormone metabolism; auxin biosynthesis.</text>
</comment>
<dbReference type="InterPro" id="IPR036188">
    <property type="entry name" value="FAD/NAD-bd_sf"/>
</dbReference>
<dbReference type="RefSeq" id="WP_062483434.1">
    <property type="nucleotide sequence ID" value="NZ_LN885086.1"/>
</dbReference>
<name>A0A0S4KPW6_9BACT</name>
<evidence type="ECO:0000256" key="2">
    <source>
        <dbReference type="ARBA" id="ARBA00005833"/>
    </source>
</evidence>